<sequence>MNLLKDDFISTDQGKVSLRTLLTSNNDYQLQYYFDEIQLAMLQLLSSLATAVLQPSTNDLRHYLAKGLTTEEYDAKLASINSEWFDAVCFMKSKAPVNAKNPLAPITKLLSGIECGTSPNAIGLFSEVSDAEKICPDCTHVLNYNLHMNIKGECFGPTGATGIRGGGAISTLVSGESLRQTILSNVVAIDFFNTFSHLDNDAIFEPMWVSPLKGEIYQAQKIGLLRGLFALAYHIDFHVENETCTCDVCGCYADTSVTTFVREKYTGSYGSTKTGRDKGAGWWLHPYTPISVREDGIFPVGARDQNWQSWQELSHYVVSTETNKGTVEPAYIVKQHRELASTGKTHLLVGGNIADQGSVIGRVYDLYSMPSSLKKQLSKVTQVVDAGLKQKDKLILALNKLFGIGYDKNFVAEIKSNAVNRFVSNAQQIVQQTLLDVDSKEASTLRRIAAGLLNQEAKKIYSEVQRKYQHDLPLFKALIRGEYILNKE</sequence>
<dbReference type="RefSeq" id="WP_073322258.1">
    <property type="nucleotide sequence ID" value="NZ_FQWD01000003.1"/>
</dbReference>
<accession>A0A1M5JPI4</accession>
<keyword evidence="2" id="KW-1185">Reference proteome</keyword>
<dbReference type="InterPro" id="IPR013381">
    <property type="entry name" value="CRISPR-assoc_prot_Cse1"/>
</dbReference>
<dbReference type="Proteomes" id="UP000184520">
    <property type="component" value="Unassembled WGS sequence"/>
</dbReference>
<reference evidence="2" key="1">
    <citation type="submission" date="2016-11" db="EMBL/GenBank/DDBJ databases">
        <authorList>
            <person name="Varghese N."/>
            <person name="Submissions S."/>
        </authorList>
    </citation>
    <scope>NUCLEOTIDE SEQUENCE [LARGE SCALE GENOMIC DNA]</scope>
    <source>
        <strain evidence="2">CGMCC 1.8995</strain>
    </source>
</reference>
<proteinExistence type="predicted"/>
<dbReference type="STRING" id="634436.SAMN05216361_2187"/>
<name>A0A1M5JPI4_9ALTE</name>
<dbReference type="AlphaFoldDB" id="A0A1M5JPI4"/>
<dbReference type="OrthoDB" id="5392377at2"/>
<organism evidence="1 2">
    <name type="scientific">Marisediminitalea aggregata</name>
    <dbReference type="NCBI Taxonomy" id="634436"/>
    <lineage>
        <taxon>Bacteria</taxon>
        <taxon>Pseudomonadati</taxon>
        <taxon>Pseudomonadota</taxon>
        <taxon>Gammaproteobacteria</taxon>
        <taxon>Alteromonadales</taxon>
        <taxon>Alteromonadaceae</taxon>
        <taxon>Marisediminitalea</taxon>
    </lineage>
</organism>
<protein>
    <submittedName>
        <fullName evidence="1">CRISPR system Cascade subunit CasA</fullName>
    </submittedName>
</protein>
<dbReference type="Pfam" id="PF09481">
    <property type="entry name" value="CRISPR_Cse1"/>
    <property type="match status" value="1"/>
</dbReference>
<evidence type="ECO:0000313" key="2">
    <source>
        <dbReference type="Proteomes" id="UP000184520"/>
    </source>
</evidence>
<gene>
    <name evidence="1" type="ORF">SAMN05216361_2187</name>
</gene>
<evidence type="ECO:0000313" key="1">
    <source>
        <dbReference type="EMBL" id="SHG42200.1"/>
    </source>
</evidence>
<dbReference type="EMBL" id="FQWD01000003">
    <property type="protein sequence ID" value="SHG42200.1"/>
    <property type="molecule type" value="Genomic_DNA"/>
</dbReference>